<organism evidence="1 2">
    <name type="scientific">Anoxybacterium hadale</name>
    <dbReference type="NCBI Taxonomy" id="3408580"/>
    <lineage>
        <taxon>Bacteria</taxon>
        <taxon>Bacillati</taxon>
        <taxon>Bacillota</taxon>
        <taxon>Clostridia</taxon>
        <taxon>Peptostreptococcales</taxon>
        <taxon>Anaerovoracaceae</taxon>
        <taxon>Anoxybacterium</taxon>
    </lineage>
</organism>
<accession>A0ACD1AF57</accession>
<protein>
    <submittedName>
        <fullName evidence="1">1-acyl-sn-glycerol-3-phosphate acyltransferase</fullName>
    </submittedName>
</protein>
<proteinExistence type="predicted"/>
<evidence type="ECO:0000313" key="2">
    <source>
        <dbReference type="Proteomes" id="UP000594014"/>
    </source>
</evidence>
<evidence type="ECO:0000313" key="1">
    <source>
        <dbReference type="EMBL" id="QOX64861.1"/>
    </source>
</evidence>
<dbReference type="Proteomes" id="UP000594014">
    <property type="component" value="Chromosome"/>
</dbReference>
<reference evidence="1" key="1">
    <citation type="submission" date="2019-08" db="EMBL/GenBank/DDBJ databases">
        <title>Genome sequence of Clostridiales bacterium MT110.</title>
        <authorList>
            <person name="Cao J."/>
        </authorList>
    </citation>
    <scope>NUCLEOTIDE SEQUENCE</scope>
    <source>
        <strain evidence="1">MT110</strain>
    </source>
</reference>
<keyword evidence="2" id="KW-1185">Reference proteome</keyword>
<sequence>MGKIYRIYKNICFAFWMYFNLRHLRPFHFKIKNHRDAGDDVKEREQILNSTTTWGKGIMKKYKIELNVSGLENIPDGPVVFVSNHQGYADIPVYGAVINMKQIGFVAKNSLGKIPVFGEWIRDIRSVFIERDDPRASLKTIEEGIGLLNRGFSLVIFPEGTRSKGSHMGEFKKGSLRLATKPGIPVVPVTLNGTYHVFEEKGHVQSGAKVDFFIHPAIETKELSKQEANNLAEKVEEIIKAKLEELNEKK</sequence>
<name>A0ACD1AF57_9FIRM</name>
<keyword evidence="1" id="KW-0012">Acyltransferase</keyword>
<dbReference type="EMBL" id="CP042469">
    <property type="protein sequence ID" value="QOX64861.1"/>
    <property type="molecule type" value="Genomic_DNA"/>
</dbReference>
<gene>
    <name evidence="1" type="ORF">FRZ06_16655</name>
</gene>
<keyword evidence="1" id="KW-0808">Transferase</keyword>